<evidence type="ECO:0000313" key="3">
    <source>
        <dbReference type="Proteomes" id="UP000617734"/>
    </source>
</evidence>
<dbReference type="EMBL" id="BNBO01000017">
    <property type="protein sequence ID" value="GHH72125.1"/>
    <property type="molecule type" value="Genomic_DNA"/>
</dbReference>
<dbReference type="Proteomes" id="UP000617734">
    <property type="component" value="Unassembled WGS sequence"/>
</dbReference>
<gene>
    <name evidence="2" type="ORF">GCM10018781_34470</name>
</gene>
<accession>A0A919FTJ2</accession>
<dbReference type="AlphaFoldDB" id="A0A919FTJ2"/>
<dbReference type="RefSeq" id="WP_190211725.1">
    <property type="nucleotide sequence ID" value="NZ_BNBO01000017.1"/>
</dbReference>
<comment type="caution">
    <text evidence="2">The sequence shown here is derived from an EMBL/GenBank/DDBJ whole genome shotgun (WGS) entry which is preliminary data.</text>
</comment>
<sequence>MTATSDLITAAILFGPALVGGAACAWTQRGYTSDAAAVRQVLAEYDGTRPEETEGSTPPPEREPAPETAPAPVVRLATVLPFPTAGARRAA</sequence>
<dbReference type="GeneID" id="95353867"/>
<evidence type="ECO:0000313" key="2">
    <source>
        <dbReference type="EMBL" id="GHH72125.1"/>
    </source>
</evidence>
<name>A0A919FTJ2_9ACTN</name>
<organism evidence="2 3">
    <name type="scientific">Kitasatospora indigofera</name>
    <dbReference type="NCBI Taxonomy" id="67307"/>
    <lineage>
        <taxon>Bacteria</taxon>
        <taxon>Bacillati</taxon>
        <taxon>Actinomycetota</taxon>
        <taxon>Actinomycetes</taxon>
        <taxon>Kitasatosporales</taxon>
        <taxon>Streptomycetaceae</taxon>
        <taxon>Kitasatospora</taxon>
    </lineage>
</organism>
<reference evidence="2" key="2">
    <citation type="submission" date="2020-09" db="EMBL/GenBank/DDBJ databases">
        <authorList>
            <person name="Sun Q."/>
            <person name="Ohkuma M."/>
        </authorList>
    </citation>
    <scope>NUCLEOTIDE SEQUENCE</scope>
    <source>
        <strain evidence="2">JCM 4646</strain>
    </source>
</reference>
<reference evidence="2" key="1">
    <citation type="journal article" date="2014" name="Int. J. Syst. Evol. Microbiol.">
        <title>Complete genome sequence of Corynebacterium casei LMG S-19264T (=DSM 44701T), isolated from a smear-ripened cheese.</title>
        <authorList>
            <consortium name="US DOE Joint Genome Institute (JGI-PGF)"/>
            <person name="Walter F."/>
            <person name="Albersmeier A."/>
            <person name="Kalinowski J."/>
            <person name="Ruckert C."/>
        </authorList>
    </citation>
    <scope>NUCLEOTIDE SEQUENCE</scope>
    <source>
        <strain evidence="2">JCM 4646</strain>
    </source>
</reference>
<evidence type="ECO:0000256" key="1">
    <source>
        <dbReference type="SAM" id="MobiDB-lite"/>
    </source>
</evidence>
<keyword evidence="3" id="KW-1185">Reference proteome</keyword>
<proteinExistence type="predicted"/>
<feature type="region of interest" description="Disordered" evidence="1">
    <location>
        <begin position="45"/>
        <end position="72"/>
    </location>
</feature>
<protein>
    <submittedName>
        <fullName evidence="2">Uncharacterized protein</fullName>
    </submittedName>
</protein>